<dbReference type="RefSeq" id="WP_081845105.1">
    <property type="nucleotide sequence ID" value="NZ_JALN02000001.1"/>
</dbReference>
<keyword evidence="1" id="KW-1133">Transmembrane helix</keyword>
<feature type="transmembrane region" description="Helical" evidence="1">
    <location>
        <begin position="210"/>
        <end position="232"/>
    </location>
</feature>
<feature type="transmembrane region" description="Helical" evidence="1">
    <location>
        <begin position="244"/>
        <end position="263"/>
    </location>
</feature>
<dbReference type="Pfam" id="PF14494">
    <property type="entry name" value="DUF4436"/>
    <property type="match status" value="1"/>
</dbReference>
<dbReference type="eggNOG" id="ENOG5032V34">
    <property type="taxonomic scope" value="Bacteria"/>
</dbReference>
<keyword evidence="3" id="KW-1185">Reference proteome</keyword>
<reference evidence="2" key="1">
    <citation type="submission" date="2014-05" db="EMBL/GenBank/DDBJ databases">
        <title>Genome sequence of Mycobacterium aromaticivorans strain JS19b1T (= DSM 45407T).</title>
        <authorList>
            <person name="Kwak Y."/>
            <person name="Park G.-S."/>
            <person name="Li Q.X."/>
            <person name="Lee S.-E."/>
            <person name="Shin J.-H."/>
        </authorList>
    </citation>
    <scope>NUCLEOTIDE SEQUENCE [LARGE SCALE GENOMIC DNA]</scope>
    <source>
        <strain evidence="2">JS19b1</strain>
    </source>
</reference>
<dbReference type="STRING" id="1440774.Y900_014620"/>
<dbReference type="PANTHER" id="PTHR37330:SF1">
    <property type="entry name" value="CONSERVED TRANSMEMBRANE PROTEIN-RELATED"/>
    <property type="match status" value="1"/>
</dbReference>
<keyword evidence="1" id="KW-0812">Transmembrane</keyword>
<sequence length="301" mass="32636">MGVPSADAPAPARNAPAPAQSWWRRIATVGVILAIYIGSVAGYFWIDSSAHSLKPTNLDTANETVVLLELTAIHPLDNRVDVEVLVIPQKGFLDPEFGNLTTDMVVRLCPCIEFGELTFPKGQVPKVAKTSLLATGDADRWPFDRYTTDTIGADVYVGSGDQRRYVPARVEVSGSLYGWDVRSDRTGPATHSGGADDNATVTFSRSRGPLALIFGICLVLLMLPALALYAAIEMLLGKKKFQPPFSTWFAAMLFAVVPIRNVLPGDPPPGSWIDEALVFWVLVALVAALVIYLVSWARHSD</sequence>
<gene>
    <name evidence="2" type="ORF">Y900_014620</name>
</gene>
<name>A0A064CHP8_9MYCO</name>
<dbReference type="PANTHER" id="PTHR37330">
    <property type="entry name" value="CONSERVED TRANSMEMBRANE PROTEIN-RELATED"/>
    <property type="match status" value="1"/>
</dbReference>
<accession>A0A064CHP8</accession>
<evidence type="ECO:0000313" key="3">
    <source>
        <dbReference type="Proteomes" id="UP000022835"/>
    </source>
</evidence>
<feature type="transmembrane region" description="Helical" evidence="1">
    <location>
        <begin position="26"/>
        <end position="46"/>
    </location>
</feature>
<dbReference type="Proteomes" id="UP000022835">
    <property type="component" value="Unassembled WGS sequence"/>
</dbReference>
<evidence type="ECO:0000313" key="2">
    <source>
        <dbReference type="EMBL" id="KDF00140.1"/>
    </source>
</evidence>
<proteinExistence type="predicted"/>
<feature type="transmembrane region" description="Helical" evidence="1">
    <location>
        <begin position="275"/>
        <end position="297"/>
    </location>
</feature>
<dbReference type="AlphaFoldDB" id="A0A064CHP8"/>
<dbReference type="InterPro" id="IPR027948">
    <property type="entry name" value="DUF4436"/>
</dbReference>
<keyword evidence="1" id="KW-0472">Membrane</keyword>
<protein>
    <submittedName>
        <fullName evidence="2">Membrane protein</fullName>
    </submittedName>
</protein>
<comment type="caution">
    <text evidence="2">The sequence shown here is derived from an EMBL/GenBank/DDBJ whole genome shotgun (WGS) entry which is preliminary data.</text>
</comment>
<organism evidence="2 3">
    <name type="scientific">Mycolicibacterium aromaticivorans JS19b1 = JCM 16368</name>
    <dbReference type="NCBI Taxonomy" id="1440774"/>
    <lineage>
        <taxon>Bacteria</taxon>
        <taxon>Bacillati</taxon>
        <taxon>Actinomycetota</taxon>
        <taxon>Actinomycetes</taxon>
        <taxon>Mycobacteriales</taxon>
        <taxon>Mycobacteriaceae</taxon>
        <taxon>Mycolicibacterium</taxon>
    </lineage>
</organism>
<dbReference type="EMBL" id="JALN02000001">
    <property type="protein sequence ID" value="KDF00140.1"/>
    <property type="molecule type" value="Genomic_DNA"/>
</dbReference>
<evidence type="ECO:0000256" key="1">
    <source>
        <dbReference type="SAM" id="Phobius"/>
    </source>
</evidence>